<sequence>MHQKRKDLLNEEGEKKKGQRTNLKQNYSLPFLNLGYGR</sequence>
<evidence type="ECO:0000313" key="2">
    <source>
        <dbReference type="EMBL" id="MBX38280.1"/>
    </source>
</evidence>
<evidence type="ECO:0000256" key="1">
    <source>
        <dbReference type="SAM" id="MobiDB-lite"/>
    </source>
</evidence>
<accession>A0A2P2N765</accession>
<feature type="region of interest" description="Disordered" evidence="1">
    <location>
        <begin position="1"/>
        <end position="25"/>
    </location>
</feature>
<protein>
    <submittedName>
        <fullName evidence="2">Uncharacterized protein</fullName>
    </submittedName>
</protein>
<reference evidence="2" key="1">
    <citation type="submission" date="2018-02" db="EMBL/GenBank/DDBJ databases">
        <title>Rhizophora mucronata_Transcriptome.</title>
        <authorList>
            <person name="Meera S.P."/>
            <person name="Sreeshan A."/>
            <person name="Augustine A."/>
        </authorList>
    </citation>
    <scope>NUCLEOTIDE SEQUENCE</scope>
    <source>
        <tissue evidence="2">Leaf</tissue>
    </source>
</reference>
<feature type="compositionally biased region" description="Basic and acidic residues" evidence="1">
    <location>
        <begin position="1"/>
        <end position="16"/>
    </location>
</feature>
<proteinExistence type="predicted"/>
<organism evidence="2">
    <name type="scientific">Rhizophora mucronata</name>
    <name type="common">Asiatic mangrove</name>
    <dbReference type="NCBI Taxonomy" id="61149"/>
    <lineage>
        <taxon>Eukaryota</taxon>
        <taxon>Viridiplantae</taxon>
        <taxon>Streptophyta</taxon>
        <taxon>Embryophyta</taxon>
        <taxon>Tracheophyta</taxon>
        <taxon>Spermatophyta</taxon>
        <taxon>Magnoliopsida</taxon>
        <taxon>eudicotyledons</taxon>
        <taxon>Gunneridae</taxon>
        <taxon>Pentapetalae</taxon>
        <taxon>rosids</taxon>
        <taxon>fabids</taxon>
        <taxon>Malpighiales</taxon>
        <taxon>Rhizophoraceae</taxon>
        <taxon>Rhizophora</taxon>
    </lineage>
</organism>
<dbReference type="EMBL" id="GGEC01057796">
    <property type="protein sequence ID" value="MBX38280.1"/>
    <property type="molecule type" value="Transcribed_RNA"/>
</dbReference>
<name>A0A2P2N765_RHIMU</name>
<dbReference type="AlphaFoldDB" id="A0A2P2N765"/>